<accession>A0A5J5M0L6</accession>
<proteinExistence type="inferred from homology"/>
<feature type="signal peptide" evidence="12">
    <location>
        <begin position="1"/>
        <end position="25"/>
    </location>
</feature>
<keyword evidence="10 11" id="KW-0998">Cell outer membrane</keyword>
<dbReference type="GO" id="GO:0009279">
    <property type="term" value="C:cell outer membrane"/>
    <property type="evidence" value="ECO:0007669"/>
    <property type="project" value="UniProtKB-SubCell"/>
</dbReference>
<keyword evidence="5 11" id="KW-0812">Transmembrane</keyword>
<keyword evidence="9 11" id="KW-0472">Membrane</keyword>
<evidence type="ECO:0000256" key="5">
    <source>
        <dbReference type="ARBA" id="ARBA00022692"/>
    </source>
</evidence>
<protein>
    <recommendedName>
        <fullName evidence="13">TonB-dependent receptor plug domain-containing protein</fullName>
    </recommendedName>
</protein>
<dbReference type="SUPFAM" id="SSF56935">
    <property type="entry name" value="Porins"/>
    <property type="match status" value="1"/>
</dbReference>
<keyword evidence="12" id="KW-0732">Signal</keyword>
<keyword evidence="2 11" id="KW-0813">Transport</keyword>
<gene>
    <name evidence="14" type="ORF">EZJ55_00585</name>
</gene>
<evidence type="ECO:0000256" key="3">
    <source>
        <dbReference type="ARBA" id="ARBA00022452"/>
    </source>
</evidence>
<evidence type="ECO:0000256" key="10">
    <source>
        <dbReference type="ARBA" id="ARBA00023237"/>
    </source>
</evidence>
<name>A0A5J5M0L6_MICAE</name>
<evidence type="ECO:0000256" key="12">
    <source>
        <dbReference type="SAM" id="SignalP"/>
    </source>
</evidence>
<evidence type="ECO:0000256" key="2">
    <source>
        <dbReference type="ARBA" id="ARBA00022448"/>
    </source>
</evidence>
<keyword evidence="3 11" id="KW-1134">Transmembrane beta strand</keyword>
<dbReference type="InterPro" id="IPR012910">
    <property type="entry name" value="Plug_dom"/>
</dbReference>
<dbReference type="PANTHER" id="PTHR32552:SF81">
    <property type="entry name" value="TONB-DEPENDENT OUTER MEMBRANE RECEPTOR"/>
    <property type="match status" value="1"/>
</dbReference>
<evidence type="ECO:0000256" key="6">
    <source>
        <dbReference type="ARBA" id="ARBA00023004"/>
    </source>
</evidence>
<comment type="caution">
    <text evidence="14">The sequence shown here is derived from an EMBL/GenBank/DDBJ whole genome shotgun (WGS) entry which is preliminary data.</text>
</comment>
<evidence type="ECO:0000256" key="11">
    <source>
        <dbReference type="PROSITE-ProRule" id="PRU01360"/>
    </source>
</evidence>
<comment type="subcellular location">
    <subcellularLocation>
        <location evidence="1 11">Cell outer membrane</location>
        <topology evidence="1 11">Multi-pass membrane protein</topology>
    </subcellularLocation>
</comment>
<dbReference type="GO" id="GO:0006826">
    <property type="term" value="P:iron ion transport"/>
    <property type="evidence" value="ECO:0007669"/>
    <property type="project" value="UniProtKB-KW"/>
</dbReference>
<sequence length="525" mass="57743">MSQLLRMGHVSAVCAAVAMIIGAQAGMAQGEAQSADDRVVLEEVVVSARKRDETLIDVPLTVTAISSAKIEELGIRDSRDLALYTPGFSNVASFGRNSSERPVIRGQSNILGDPNASYFVDGVYLSGSATNTETANLERVEVIKGPQAALYGRATFAGAINYVTRRPTETFEGRVNLTYGEFDQLDGTAYISGPLVEGKLYYYIAGTHTEVGGFYDNPLDQRSDLGSEQTDAVTTKLLWTPLEGLEVTGLFTYSEDKDGPIAIGLQGRQFNNCQLNSPTLPRSRGYYCGEVLSADRLTVQQRTDLFPNPGVRRERTRAALTAKYEFAGGYELTSVTAYSFEDYKVQIDVSYGGYDAFAGLDALPPTFTVPLPPPAAGAAGDLTRQFRSAGSFWRFNEENRNDFSQEVRLRSPSERAFRWTVGAFYFKQSDDFTRDDKAFPDGRIVPNGAAAIALREVENRAFFAGLEYDFQRAVDRHRRVPPRRGRQGAAELRVSDQRHVAGGRRAAQRHVEEQQAALHVALQAE</sequence>
<dbReference type="EMBL" id="SRLN01000004">
    <property type="protein sequence ID" value="KAB0243901.1"/>
    <property type="molecule type" value="Genomic_DNA"/>
</dbReference>
<feature type="chain" id="PRO_5023886819" description="TonB-dependent receptor plug domain-containing protein" evidence="12">
    <location>
        <begin position="26"/>
        <end position="525"/>
    </location>
</feature>
<keyword evidence="8" id="KW-0798">TonB box</keyword>
<keyword evidence="6" id="KW-0408">Iron</keyword>
<evidence type="ECO:0000313" key="14">
    <source>
        <dbReference type="EMBL" id="KAB0243901.1"/>
    </source>
</evidence>
<dbReference type="InterPro" id="IPR039426">
    <property type="entry name" value="TonB-dep_rcpt-like"/>
</dbReference>
<evidence type="ECO:0000256" key="7">
    <source>
        <dbReference type="ARBA" id="ARBA00023065"/>
    </source>
</evidence>
<feature type="domain" description="TonB-dependent receptor plug" evidence="13">
    <location>
        <begin position="55"/>
        <end position="159"/>
    </location>
</feature>
<organism evidence="14 15">
    <name type="scientific">Microcystis aeruginosa EAWAG127a</name>
    <dbReference type="NCBI Taxonomy" id="2529855"/>
    <lineage>
        <taxon>Bacteria</taxon>
        <taxon>Bacillati</taxon>
        <taxon>Cyanobacteriota</taxon>
        <taxon>Cyanophyceae</taxon>
        <taxon>Oscillatoriophycideae</taxon>
        <taxon>Chroococcales</taxon>
        <taxon>Microcystaceae</taxon>
        <taxon>Microcystis</taxon>
    </lineage>
</organism>
<keyword evidence="4" id="KW-0410">Iron transport</keyword>
<evidence type="ECO:0000259" key="13">
    <source>
        <dbReference type="Pfam" id="PF07715"/>
    </source>
</evidence>
<evidence type="ECO:0000256" key="9">
    <source>
        <dbReference type="ARBA" id="ARBA00023136"/>
    </source>
</evidence>
<keyword evidence="7" id="KW-0406">Ion transport</keyword>
<evidence type="ECO:0000313" key="15">
    <source>
        <dbReference type="Proteomes" id="UP000325636"/>
    </source>
</evidence>
<dbReference type="PROSITE" id="PS52016">
    <property type="entry name" value="TONB_DEPENDENT_REC_3"/>
    <property type="match status" value="1"/>
</dbReference>
<dbReference type="Gene3D" id="2.40.170.20">
    <property type="entry name" value="TonB-dependent receptor, beta-barrel domain"/>
    <property type="match status" value="2"/>
</dbReference>
<evidence type="ECO:0000256" key="4">
    <source>
        <dbReference type="ARBA" id="ARBA00022496"/>
    </source>
</evidence>
<dbReference type="AlphaFoldDB" id="A0A5J5M0L6"/>
<dbReference type="InterPro" id="IPR036942">
    <property type="entry name" value="Beta-barrel_TonB_sf"/>
</dbReference>
<evidence type="ECO:0000256" key="8">
    <source>
        <dbReference type="ARBA" id="ARBA00023077"/>
    </source>
</evidence>
<dbReference type="Proteomes" id="UP000325636">
    <property type="component" value="Unassembled WGS sequence"/>
</dbReference>
<dbReference type="Pfam" id="PF07715">
    <property type="entry name" value="Plug"/>
    <property type="match status" value="1"/>
</dbReference>
<comment type="similarity">
    <text evidence="11">Belongs to the TonB-dependent receptor family.</text>
</comment>
<evidence type="ECO:0000256" key="1">
    <source>
        <dbReference type="ARBA" id="ARBA00004571"/>
    </source>
</evidence>
<dbReference type="PANTHER" id="PTHR32552">
    <property type="entry name" value="FERRICHROME IRON RECEPTOR-RELATED"/>
    <property type="match status" value="1"/>
</dbReference>
<reference evidence="15" key="1">
    <citation type="submission" date="2019-04" db="EMBL/GenBank/DDBJ databases">
        <title>Microviridin 1777: A Toxic Chymotrypsin Inhibitor Discovered by a Metabologenomic Approach.</title>
        <authorList>
            <person name="Sieber S."/>
            <person name="Grendelmeier S.M."/>
            <person name="Harris L.A."/>
            <person name="Mitchell D.A."/>
            <person name="Gademann K."/>
        </authorList>
    </citation>
    <scope>NUCLEOTIDE SEQUENCE [LARGE SCALE GENOMIC DNA]</scope>
    <source>
        <strain evidence="15">EAWAG127a</strain>
    </source>
</reference>